<dbReference type="OrthoDB" id="799983at2"/>
<accession>A0A562UCG4</accession>
<name>A0A562UCG4_9SPHI</name>
<sequence length="74" mass="8320">MEGFADDNETHGNFVDTETLRSLRHDINNQLSNVLLALEQLRYEIPDASEDCTFYMDSISISAAKINALLKATE</sequence>
<reference evidence="1 2" key="1">
    <citation type="submission" date="2019-07" db="EMBL/GenBank/DDBJ databases">
        <title>Genomic Encyclopedia of Archaeal and Bacterial Type Strains, Phase II (KMG-II): from individual species to whole genera.</title>
        <authorList>
            <person name="Goeker M."/>
        </authorList>
    </citation>
    <scope>NUCLEOTIDE SEQUENCE [LARGE SCALE GENOMIC DNA]</scope>
    <source>
        <strain evidence="1 2">ATCC BAA-1854</strain>
    </source>
</reference>
<evidence type="ECO:0000313" key="1">
    <source>
        <dbReference type="EMBL" id="TWJ03249.1"/>
    </source>
</evidence>
<keyword evidence="2" id="KW-1185">Reference proteome</keyword>
<proteinExistence type="predicted"/>
<evidence type="ECO:0000313" key="2">
    <source>
        <dbReference type="Proteomes" id="UP000317010"/>
    </source>
</evidence>
<gene>
    <name evidence="1" type="ORF">JN11_00786</name>
</gene>
<organism evidence="1 2">
    <name type="scientific">Mucilaginibacter frigoritolerans</name>
    <dbReference type="NCBI Taxonomy" id="652788"/>
    <lineage>
        <taxon>Bacteria</taxon>
        <taxon>Pseudomonadati</taxon>
        <taxon>Bacteroidota</taxon>
        <taxon>Sphingobacteriia</taxon>
        <taxon>Sphingobacteriales</taxon>
        <taxon>Sphingobacteriaceae</taxon>
        <taxon>Mucilaginibacter</taxon>
    </lineage>
</organism>
<dbReference type="Proteomes" id="UP000317010">
    <property type="component" value="Unassembled WGS sequence"/>
</dbReference>
<dbReference type="AlphaFoldDB" id="A0A562UCG4"/>
<comment type="caution">
    <text evidence="1">The sequence shown here is derived from an EMBL/GenBank/DDBJ whole genome shotgun (WGS) entry which is preliminary data.</text>
</comment>
<protein>
    <submittedName>
        <fullName evidence="1">Uncharacterized protein</fullName>
    </submittedName>
</protein>
<dbReference type="RefSeq" id="WP_144909812.1">
    <property type="nucleotide sequence ID" value="NZ_VLLI01000002.1"/>
</dbReference>
<dbReference type="EMBL" id="VLLI01000002">
    <property type="protein sequence ID" value="TWJ03249.1"/>
    <property type="molecule type" value="Genomic_DNA"/>
</dbReference>